<evidence type="ECO:0000313" key="4">
    <source>
        <dbReference type="Proteomes" id="UP000234349"/>
    </source>
</evidence>
<accession>A0AAF0GRP0</accession>
<organism evidence="3 5">
    <name type="scientific">Latilactobacillus sakei</name>
    <name type="common">Lactobacillus sakei</name>
    <dbReference type="NCBI Taxonomy" id="1599"/>
    <lineage>
        <taxon>Bacteria</taxon>
        <taxon>Bacillati</taxon>
        <taxon>Bacillota</taxon>
        <taxon>Bacilli</taxon>
        <taxon>Lactobacillales</taxon>
        <taxon>Lactobacillaceae</taxon>
        <taxon>Latilactobacillus</taxon>
    </lineage>
</organism>
<dbReference type="Proteomes" id="UP001179858">
    <property type="component" value="Chromosome"/>
</dbReference>
<evidence type="ECO:0000313" key="2">
    <source>
        <dbReference type="EMBL" id="PKX80116.1"/>
    </source>
</evidence>
<feature type="transmembrane region" description="Helical" evidence="1">
    <location>
        <begin position="9"/>
        <end position="30"/>
    </location>
</feature>
<reference evidence="3" key="2">
    <citation type="submission" date="2023-04" db="EMBL/GenBank/DDBJ databases">
        <title>Novel strain of Lactilactobacillus sakei and use thereof.</title>
        <authorList>
            <person name="Kim S.Y."/>
        </authorList>
    </citation>
    <scope>NUCLEOTIDE SEQUENCE</scope>
    <source>
        <strain evidence="3">HUP1</strain>
    </source>
</reference>
<evidence type="ECO:0000313" key="5">
    <source>
        <dbReference type="Proteomes" id="UP001179858"/>
    </source>
</evidence>
<reference evidence="2 4" key="1">
    <citation type="submission" date="2016-09" db="EMBL/GenBank/DDBJ databases">
        <authorList>
            <person name="Inglin R.C."/>
        </authorList>
    </citation>
    <scope>NUCLEOTIDE SEQUENCE [LARGE SCALE GENOMIC DNA]</scope>
    <source>
        <strain evidence="2 4">RI-517</strain>
    </source>
</reference>
<dbReference type="EMBL" id="MKGH01000001">
    <property type="protein sequence ID" value="PKX80116.1"/>
    <property type="molecule type" value="Genomic_DNA"/>
</dbReference>
<dbReference type="Proteomes" id="UP000234349">
    <property type="component" value="Unassembled WGS sequence"/>
</dbReference>
<dbReference type="EMBL" id="CP122959">
    <property type="protein sequence ID" value="WGI19753.1"/>
    <property type="molecule type" value="Genomic_DNA"/>
</dbReference>
<evidence type="ECO:0000313" key="3">
    <source>
        <dbReference type="EMBL" id="WGI19753.1"/>
    </source>
</evidence>
<dbReference type="AlphaFoldDB" id="A0AAF0GRP0"/>
<gene>
    <name evidence="2" type="ORF">CUR37_00040</name>
    <name evidence="3" type="ORF">QBD03_03315</name>
</gene>
<keyword evidence="1" id="KW-0472">Membrane</keyword>
<name>A0AAF0GRP0_LATSK</name>
<proteinExistence type="predicted"/>
<sequence length="120" mass="14157">MTQKRKWPVWLKVVMWIGIIGGGFAVMIMLNLAYSKGLTAIAQRLGVPYSYYHHMHHERHHYEEQYMANDFDEVGLILAILTVLGGVYLCFSLLENQEKKYKKRATKQHNKRLNKVKKRH</sequence>
<evidence type="ECO:0000256" key="1">
    <source>
        <dbReference type="SAM" id="Phobius"/>
    </source>
</evidence>
<dbReference type="RefSeq" id="WP_011374260.1">
    <property type="nucleotide sequence ID" value="NZ_CABFKU010000067.1"/>
</dbReference>
<protein>
    <submittedName>
        <fullName evidence="3">Uncharacterized protein</fullName>
    </submittedName>
</protein>
<keyword evidence="1" id="KW-0812">Transmembrane</keyword>
<feature type="transmembrane region" description="Helical" evidence="1">
    <location>
        <begin position="74"/>
        <end position="94"/>
    </location>
</feature>
<keyword evidence="1" id="KW-1133">Transmembrane helix</keyword>